<dbReference type="EMBL" id="JAVXUP010001350">
    <property type="protein sequence ID" value="KAK3012774.1"/>
    <property type="molecule type" value="Genomic_DNA"/>
</dbReference>
<evidence type="ECO:0000313" key="4">
    <source>
        <dbReference type="Proteomes" id="UP001188597"/>
    </source>
</evidence>
<sequence length="155" mass="17530">MPHLDLAPKPQNRLVTNRRPTSPNHTCSESFKNLEIPLTVIKPTTPLNPSQCAQPFPIDPTLKIFNPEPPDEVEIHTFQETTNQATQEGLVHNSLPTNSMRAIRGLKTTPSCDLCHDPLEDTIHVLRKCHAAQEVWKYYLPQTTMAEDNNLSMQN</sequence>
<accession>A0AA88VRQ6</accession>
<feature type="domain" description="Reverse transcriptase zinc-binding" evidence="2">
    <location>
        <begin position="90"/>
        <end position="136"/>
    </location>
</feature>
<dbReference type="Pfam" id="PF13966">
    <property type="entry name" value="zf-RVT"/>
    <property type="match status" value="1"/>
</dbReference>
<feature type="region of interest" description="Disordered" evidence="1">
    <location>
        <begin position="1"/>
        <end position="26"/>
    </location>
</feature>
<feature type="compositionally biased region" description="Polar residues" evidence="1">
    <location>
        <begin position="13"/>
        <end position="26"/>
    </location>
</feature>
<evidence type="ECO:0000256" key="1">
    <source>
        <dbReference type="SAM" id="MobiDB-lite"/>
    </source>
</evidence>
<keyword evidence="4" id="KW-1185">Reference proteome</keyword>
<reference evidence="3" key="1">
    <citation type="submission" date="2022-12" db="EMBL/GenBank/DDBJ databases">
        <title>Draft genome assemblies for two species of Escallonia (Escalloniales).</title>
        <authorList>
            <person name="Chanderbali A."/>
            <person name="Dervinis C."/>
            <person name="Anghel I."/>
            <person name="Soltis D."/>
            <person name="Soltis P."/>
            <person name="Zapata F."/>
        </authorList>
    </citation>
    <scope>NUCLEOTIDE SEQUENCE</scope>
    <source>
        <strain evidence="3">UCBG64.0493</strain>
        <tissue evidence="3">Leaf</tissue>
    </source>
</reference>
<dbReference type="AlphaFoldDB" id="A0AA88VRQ6"/>
<gene>
    <name evidence="3" type="ORF">RJ639_009188</name>
</gene>
<protein>
    <recommendedName>
        <fullName evidence="2">Reverse transcriptase zinc-binding domain-containing protein</fullName>
    </recommendedName>
</protein>
<organism evidence="3 4">
    <name type="scientific">Escallonia herrerae</name>
    <dbReference type="NCBI Taxonomy" id="1293975"/>
    <lineage>
        <taxon>Eukaryota</taxon>
        <taxon>Viridiplantae</taxon>
        <taxon>Streptophyta</taxon>
        <taxon>Embryophyta</taxon>
        <taxon>Tracheophyta</taxon>
        <taxon>Spermatophyta</taxon>
        <taxon>Magnoliopsida</taxon>
        <taxon>eudicotyledons</taxon>
        <taxon>Gunneridae</taxon>
        <taxon>Pentapetalae</taxon>
        <taxon>asterids</taxon>
        <taxon>campanulids</taxon>
        <taxon>Escalloniales</taxon>
        <taxon>Escalloniaceae</taxon>
        <taxon>Escallonia</taxon>
    </lineage>
</organism>
<proteinExistence type="predicted"/>
<evidence type="ECO:0000259" key="2">
    <source>
        <dbReference type="Pfam" id="PF13966"/>
    </source>
</evidence>
<dbReference type="InterPro" id="IPR026960">
    <property type="entry name" value="RVT-Znf"/>
</dbReference>
<dbReference type="Proteomes" id="UP001188597">
    <property type="component" value="Unassembled WGS sequence"/>
</dbReference>
<evidence type="ECO:0000313" key="3">
    <source>
        <dbReference type="EMBL" id="KAK3012774.1"/>
    </source>
</evidence>
<comment type="caution">
    <text evidence="3">The sequence shown here is derived from an EMBL/GenBank/DDBJ whole genome shotgun (WGS) entry which is preliminary data.</text>
</comment>
<name>A0AA88VRQ6_9ASTE</name>